<organism evidence="3 4">
    <name type="scientific">Ochrobactrum vermis</name>
    <dbReference type="NCBI Taxonomy" id="1827297"/>
    <lineage>
        <taxon>Bacteria</taxon>
        <taxon>Pseudomonadati</taxon>
        <taxon>Pseudomonadota</taxon>
        <taxon>Alphaproteobacteria</taxon>
        <taxon>Hyphomicrobiales</taxon>
        <taxon>Brucellaceae</taxon>
        <taxon>Brucella/Ochrobactrum group</taxon>
        <taxon>Ochrobactrum</taxon>
    </lineage>
</organism>
<evidence type="ECO:0000259" key="2">
    <source>
        <dbReference type="PROSITE" id="PS51782"/>
    </source>
</evidence>
<dbReference type="EMBL" id="JBBGZH010000003">
    <property type="protein sequence ID" value="MEJ5023053.1"/>
    <property type="molecule type" value="Genomic_DNA"/>
</dbReference>
<dbReference type="Pfam" id="PF01476">
    <property type="entry name" value="LysM"/>
    <property type="match status" value="1"/>
</dbReference>
<dbReference type="PROSITE" id="PS51782">
    <property type="entry name" value="LYSM"/>
    <property type="match status" value="1"/>
</dbReference>
<evidence type="ECO:0000313" key="4">
    <source>
        <dbReference type="Proteomes" id="UP001375812"/>
    </source>
</evidence>
<dbReference type="Gene3D" id="3.10.350.10">
    <property type="entry name" value="LysM domain"/>
    <property type="match status" value="1"/>
</dbReference>
<dbReference type="InterPro" id="IPR036779">
    <property type="entry name" value="LysM_dom_sf"/>
</dbReference>
<feature type="region of interest" description="Disordered" evidence="1">
    <location>
        <begin position="1"/>
        <end position="57"/>
    </location>
</feature>
<gene>
    <name evidence="3" type="ORF">WH297_25495</name>
</gene>
<dbReference type="Proteomes" id="UP001375812">
    <property type="component" value="Unassembled WGS sequence"/>
</dbReference>
<feature type="compositionally biased region" description="Basic and acidic residues" evidence="1">
    <location>
        <begin position="7"/>
        <end position="18"/>
    </location>
</feature>
<dbReference type="SMART" id="SM00257">
    <property type="entry name" value="LysM"/>
    <property type="match status" value="1"/>
</dbReference>
<evidence type="ECO:0000313" key="3">
    <source>
        <dbReference type="EMBL" id="MEJ5023053.1"/>
    </source>
</evidence>
<keyword evidence="4" id="KW-1185">Reference proteome</keyword>
<name>A0ABU8PLD4_9HYPH</name>
<comment type="caution">
    <text evidence="3">The sequence shown here is derived from an EMBL/GenBank/DDBJ whole genome shotgun (WGS) entry which is preliminary data.</text>
</comment>
<dbReference type="CDD" id="cd00118">
    <property type="entry name" value="LysM"/>
    <property type="match status" value="1"/>
</dbReference>
<sequence>MAYRIDGNARNRFDEAGEKATPIPAAQAESFRRDIEIVSREREGSGNNGKPDTGERVFVVEAGDTLEGIARENQADLGETMAINANESNHNGDLIHPGDVVILPAPAPEQVAASKPDARGEPEAEDAFVQSLYERGNQIEYAKPEDGIDHAAETQTMQEDVATYLDALPPEARQDAAIRLSEKDWTDAGPAGIAIDDALEDAGLHDDAVDAFADDLYARGNDLEYAEPAADVDHSRETTALSKDIEGFLNTLPEGERTEALQNLYDRNWTDAGPAQIAIEEASRSSGIALLPTGHNGPEIESEVRAVVDNASATLGGAETQFTAFIDGYGKASPEVQQALLRQGYADEFMTSMADYATEPIHDFDPATSEQQKPYQTFLRLEAMTQNAPQKVAADLVSAAMPEIERVNILYQEQSGYPMLGFGGVESMLKVAERIEGTSQGDQVIERWAEMGFYAQNQIPQSIGNGGSLQYPLELSQTQGSSTYLLEQDILSGVRQNQSATNSAVEDYSVHMEELRWLIDNHGDTMTPEQLEQAIADYKTEKGDEWNAENERLEKAVNEKGESLLDQITQLGDFPDEPAEQKELINKEIENILNDDRSYLAIQSALRTNPELLDRPEVLNFLGQEGRLTDRGRKLAEEVFTQVVQRDVLPQFEDIKGADADKMREIRDSLAQFRDSKYAALLGVTEKDMNKAIDAIEAAIPSPGESEAAIKIKMDKLDETLGELDSSKQSGIRTFSTSTVPGQVLRMIGATGAAMSLYNSARAAGTEPNLENILKVSYDTAGLWQRSVEIRSGLGMMGPDSFAVRNFNGSLAHGTQLLGVIGAVFDGVNSYQAFADGNPELGITHGLTAAGGVTAALAPGTILGPIGVGVVIVGTLASMVVTKVQDSNKYDNELSQHFLEHSGLSEKAADALVDQSGEGYSPVPILLEYAAAKGYDMDNADHRAAFVDWINGIEPKQLETLRNNLHHTIDAFKGDPSQLQQTAPDDADYTDDTEYNKMEIKGSYNSEMGERYSVQAGNASPSSVVQIDVVLGTLKIMDLPAVPVS</sequence>
<accession>A0ABU8PLD4</accession>
<evidence type="ECO:0000256" key="1">
    <source>
        <dbReference type="SAM" id="MobiDB-lite"/>
    </source>
</evidence>
<feature type="compositionally biased region" description="Basic and acidic residues" evidence="1">
    <location>
        <begin position="30"/>
        <end position="44"/>
    </location>
</feature>
<proteinExistence type="predicted"/>
<dbReference type="InterPro" id="IPR018392">
    <property type="entry name" value="LysM"/>
</dbReference>
<protein>
    <submittedName>
        <fullName evidence="3">LysM peptidoglycan-binding domain-containing protein</fullName>
    </submittedName>
</protein>
<feature type="domain" description="LysM" evidence="2">
    <location>
        <begin position="56"/>
        <end position="103"/>
    </location>
</feature>
<dbReference type="RefSeq" id="WP_105545462.1">
    <property type="nucleotide sequence ID" value="NZ_JBBGZH010000003.1"/>
</dbReference>
<reference evidence="3 4" key="1">
    <citation type="submission" date="2023-12" db="EMBL/GenBank/DDBJ databases">
        <title>Gut-associated functions are favored during microbiome assembly across C. elegans life.</title>
        <authorList>
            <person name="Zimmermann J."/>
        </authorList>
    </citation>
    <scope>NUCLEOTIDE SEQUENCE [LARGE SCALE GENOMIC DNA]</scope>
    <source>
        <strain evidence="3 4">MYb71</strain>
    </source>
</reference>